<dbReference type="Gene3D" id="1.10.443.10">
    <property type="entry name" value="Intergrase catalytic core"/>
    <property type="match status" value="1"/>
</dbReference>
<dbReference type="SUPFAM" id="SSF56349">
    <property type="entry name" value="DNA breaking-rejoining enzymes"/>
    <property type="match status" value="1"/>
</dbReference>
<reference evidence="5 6" key="1">
    <citation type="submission" date="2019-04" db="EMBL/GenBank/DDBJ databases">
        <title>Genome sequencing of Clostridium botulinum Groups I-IV and Clostridium butyricum.</title>
        <authorList>
            <person name="Brunt J."/>
            <person name="Van Vliet A.H.M."/>
            <person name="Stringer S.C."/>
            <person name="Carter A.T."/>
            <person name="Peck M.W."/>
        </authorList>
    </citation>
    <scope>NUCLEOTIDE SEQUENCE [LARGE SCALE GENOMIC DNA]</scope>
    <source>
        <strain evidence="5 6">1605</strain>
    </source>
</reference>
<organism evidence="5 6">
    <name type="scientific">Clostridium botulinum</name>
    <dbReference type="NCBI Taxonomy" id="1491"/>
    <lineage>
        <taxon>Bacteria</taxon>
        <taxon>Bacillati</taxon>
        <taxon>Bacillota</taxon>
        <taxon>Clostridia</taxon>
        <taxon>Eubacteriales</taxon>
        <taxon>Clostridiaceae</taxon>
        <taxon>Clostridium</taxon>
    </lineage>
</organism>
<dbReference type="CDD" id="cd01189">
    <property type="entry name" value="INT_ICEBs1_C_like"/>
    <property type="match status" value="1"/>
</dbReference>
<evidence type="ECO:0000313" key="6">
    <source>
        <dbReference type="Proteomes" id="UP000476820"/>
    </source>
</evidence>
<dbReference type="GO" id="GO:0006310">
    <property type="term" value="P:DNA recombination"/>
    <property type="evidence" value="ECO:0007669"/>
    <property type="project" value="UniProtKB-KW"/>
</dbReference>
<dbReference type="InterPro" id="IPR011010">
    <property type="entry name" value="DNA_brk_join_enz"/>
</dbReference>
<keyword evidence="3" id="KW-0233">DNA recombination</keyword>
<name>A0A6M0V849_CLOBO</name>
<dbReference type="Gene3D" id="1.10.150.130">
    <property type="match status" value="1"/>
</dbReference>
<dbReference type="InterPro" id="IPR050090">
    <property type="entry name" value="Tyrosine_recombinase_XerCD"/>
</dbReference>
<evidence type="ECO:0000256" key="1">
    <source>
        <dbReference type="ARBA" id="ARBA00008857"/>
    </source>
</evidence>
<dbReference type="GO" id="GO:0015074">
    <property type="term" value="P:DNA integration"/>
    <property type="evidence" value="ECO:0007669"/>
    <property type="project" value="InterPro"/>
</dbReference>
<sequence>MAVKTNCKKNGISYFRATASVGRDSTGKLIRKEFYGKSKSEAEAMRDEYLLGIKNGLNIDTKSIILGKLMYTWLFETIRVSDKIKPTTFEKYEGLYRLYIKNSDIYSLKICNVKALPIQRYYNKLYEKGKSRNLIENLNKLLKQFLNYAVDEGYLAKNPCIGKKIVIPGEKKAKEEVQHFTDDELKILKESLANNLYKELILIALGTGLRRGELLALTWKDIDFKNNFIKINKSLSKVYIIEADGSKERKQIIQVPKTRGSIREIPFPYSLVPIFNDLKLRQKKYKLKCGLSYEKSDYIFTTSSGSLIDVTNLSHAWENILKKAELPHKKFHALRHTFATKLFENDVPLKTVSELLGHSSIDITANTYTHVIPKEKSIAVDKLNYIFN</sequence>
<dbReference type="AlphaFoldDB" id="A0A6M0V849"/>
<accession>A0A6M0V849</accession>
<dbReference type="PANTHER" id="PTHR30349:SF64">
    <property type="entry name" value="PROPHAGE INTEGRASE INTD-RELATED"/>
    <property type="match status" value="1"/>
</dbReference>
<evidence type="ECO:0000259" key="4">
    <source>
        <dbReference type="PROSITE" id="PS51898"/>
    </source>
</evidence>
<protein>
    <submittedName>
        <fullName evidence="5">Site-specific integrase</fullName>
    </submittedName>
</protein>
<dbReference type="GO" id="GO:0003677">
    <property type="term" value="F:DNA binding"/>
    <property type="evidence" value="ECO:0007669"/>
    <property type="project" value="UniProtKB-KW"/>
</dbReference>
<proteinExistence type="inferred from homology"/>
<dbReference type="InterPro" id="IPR002104">
    <property type="entry name" value="Integrase_catalytic"/>
</dbReference>
<dbReference type="Proteomes" id="UP000476820">
    <property type="component" value="Unassembled WGS sequence"/>
</dbReference>
<dbReference type="EMBL" id="SWOV01000049">
    <property type="protein sequence ID" value="NFF89059.1"/>
    <property type="molecule type" value="Genomic_DNA"/>
</dbReference>
<dbReference type="PANTHER" id="PTHR30349">
    <property type="entry name" value="PHAGE INTEGRASE-RELATED"/>
    <property type="match status" value="1"/>
</dbReference>
<dbReference type="InterPro" id="IPR010998">
    <property type="entry name" value="Integrase_recombinase_N"/>
</dbReference>
<comment type="similarity">
    <text evidence="1">Belongs to the 'phage' integrase family.</text>
</comment>
<comment type="caution">
    <text evidence="5">The sequence shown here is derived from an EMBL/GenBank/DDBJ whole genome shotgun (WGS) entry which is preliminary data.</text>
</comment>
<evidence type="ECO:0000313" key="5">
    <source>
        <dbReference type="EMBL" id="NFF89059.1"/>
    </source>
</evidence>
<keyword evidence="2" id="KW-0238">DNA-binding</keyword>
<dbReference type="PROSITE" id="PS51898">
    <property type="entry name" value="TYR_RECOMBINASE"/>
    <property type="match status" value="1"/>
</dbReference>
<feature type="domain" description="Tyr recombinase" evidence="4">
    <location>
        <begin position="175"/>
        <end position="381"/>
    </location>
</feature>
<evidence type="ECO:0000256" key="3">
    <source>
        <dbReference type="ARBA" id="ARBA00023172"/>
    </source>
</evidence>
<gene>
    <name evidence="5" type="ORF">FC774_14490</name>
</gene>
<evidence type="ECO:0000256" key="2">
    <source>
        <dbReference type="ARBA" id="ARBA00023125"/>
    </source>
</evidence>
<dbReference type="Pfam" id="PF00589">
    <property type="entry name" value="Phage_integrase"/>
    <property type="match status" value="1"/>
</dbReference>
<dbReference type="InterPro" id="IPR013762">
    <property type="entry name" value="Integrase-like_cat_sf"/>
</dbReference>